<dbReference type="AlphaFoldDB" id="A0A8I5KYW3"/>
<reference evidence="1 2" key="2">
    <citation type="journal article" date="2004" name="Nature">
        <title>Finishing the euchromatic sequence of the human genome.</title>
        <authorList>
            <consortium name="International Human Genome Sequencing Consortium"/>
        </authorList>
    </citation>
    <scope>NUCLEOTIDE SEQUENCE [LARGE SCALE GENOMIC DNA]</scope>
</reference>
<reference evidence="1 2" key="1">
    <citation type="journal article" date="2001" name="Nature">
        <title>Initial sequencing and analysis of the human genome.</title>
        <authorList>
            <consortium name="International Human Genome Sequencing Consortium"/>
            <person name="Lander E.S."/>
            <person name="Linton L.M."/>
            <person name="Birren B."/>
            <person name="Nusbaum C."/>
            <person name="Zody M.C."/>
            <person name="Baldwin J."/>
            <person name="Devon K."/>
            <person name="Dewar K."/>
            <person name="Doyle M."/>
            <person name="FitzHugh W."/>
            <person name="Funke R."/>
            <person name="Gage D."/>
            <person name="Harris K."/>
            <person name="Heaford A."/>
            <person name="Howland J."/>
            <person name="Kann L."/>
            <person name="Lehoczky J."/>
            <person name="LeVine R."/>
            <person name="McEwan P."/>
            <person name="McKernan K."/>
            <person name="Meldrim J."/>
            <person name="Mesirov J.P."/>
            <person name="Miranda C."/>
            <person name="Morris W."/>
            <person name="Naylor J."/>
            <person name="Raymond C."/>
            <person name="Rosetti M."/>
            <person name="Santos R."/>
            <person name="Sheridan A."/>
            <person name="Sougnez C."/>
            <person name="Stange-Thomann N."/>
            <person name="Stojanovic N."/>
            <person name="Subramanian A."/>
            <person name="Wyman D."/>
            <person name="Rogers J."/>
            <person name="Sulston J."/>
            <person name="Ainscough R."/>
            <person name="Beck S."/>
            <person name="Bentley D."/>
            <person name="Burton J."/>
            <person name="Clee C."/>
            <person name="Carter N."/>
            <person name="Coulson A."/>
            <person name="Deadman R."/>
            <person name="Deloukas P."/>
            <person name="Dunham A."/>
            <person name="Dunham I."/>
            <person name="Durbin R."/>
            <person name="French L."/>
            <person name="Grafham D."/>
            <person name="Gregory S."/>
            <person name="Hubbard T."/>
            <person name="Humphray S."/>
            <person name="Hunt A."/>
            <person name="Jones M."/>
            <person name="Lloyd C."/>
            <person name="McMurray A."/>
            <person name="Matthews L."/>
            <person name="Mercer S."/>
            <person name="Milne S."/>
            <person name="Mullikin J.C."/>
            <person name="Mungall A."/>
            <person name="Plumb R."/>
            <person name="Ross M."/>
            <person name="Shownkeen R."/>
            <person name="Sims S."/>
            <person name="Waterston R.H."/>
            <person name="Wilson R.K."/>
            <person name="Hillier L.W."/>
            <person name="McPherson J.D."/>
            <person name="Marra M.A."/>
            <person name="Mardis E.R."/>
            <person name="Fulton L.A."/>
            <person name="Chinwalla A.T."/>
            <person name="Pepin K.H."/>
            <person name="Gish W.R."/>
            <person name="Chissoe S.L."/>
            <person name="Wendl M.C."/>
            <person name="Delehaunty K.D."/>
            <person name="Miner T.L."/>
            <person name="Delehaunty A."/>
            <person name="Kramer J.B."/>
            <person name="Cook L.L."/>
            <person name="Fulton R.S."/>
            <person name="Johnson D.L."/>
            <person name="Minx P.J."/>
            <person name="Clifton S.W."/>
            <person name="Hawkins T."/>
            <person name="Branscomb E."/>
            <person name="Predki P."/>
            <person name="Richardson P."/>
            <person name="Wenning S."/>
            <person name="Slezak T."/>
            <person name="Doggett N."/>
            <person name="Cheng J.F."/>
            <person name="Olsen A."/>
            <person name="Lucas S."/>
            <person name="Elkin C."/>
            <person name="Uberbacher E."/>
            <person name="Frazier M."/>
            <person name="Gibbs R.A."/>
            <person name="Muzny D.M."/>
            <person name="Scherer S.E."/>
            <person name="Bouck J.B."/>
            <person name="Sodergren E.J."/>
            <person name="Worley K.C."/>
            <person name="Rives C.M."/>
            <person name="Gorrell J.H."/>
            <person name="Metzker M.L."/>
            <person name="Naylor S.L."/>
            <person name="Kucherlapati R.S."/>
            <person name="Nelson D.L."/>
            <person name="Weinstock G.M."/>
            <person name="Sakaki Y."/>
            <person name="Fujiyama A."/>
            <person name="Hattori M."/>
            <person name="Yada T."/>
            <person name="Toyoda A."/>
            <person name="Itoh T."/>
            <person name="Kawagoe C."/>
            <person name="Watanabe H."/>
            <person name="Totoki Y."/>
            <person name="Taylor T."/>
            <person name="Weissenbach J."/>
            <person name="Heilig R."/>
            <person name="Saurin W."/>
            <person name="Artiguenave F."/>
            <person name="Brottier P."/>
            <person name="Bruls T."/>
            <person name="Pelletier E."/>
            <person name="Robert C."/>
            <person name="Wincker P."/>
            <person name="Smith D.R."/>
            <person name="Doucette-Stamm L."/>
            <person name="Rubenfield M."/>
            <person name="Weinstock K."/>
            <person name="Lee H.M."/>
            <person name="Dubois J."/>
            <person name="Rosenthal A."/>
            <person name="Platzer M."/>
            <person name="Nyakatura G."/>
            <person name="Taudien S."/>
            <person name="Rump A."/>
            <person name="Yang H."/>
            <person name="Yu J."/>
            <person name="Wang J."/>
            <person name="Huang G."/>
            <person name="Gu J."/>
            <person name="Hood L."/>
            <person name="Rowen L."/>
            <person name="Madan A."/>
            <person name="Qin S."/>
            <person name="Davis R.W."/>
            <person name="Federspiel N.A."/>
            <person name="Abola A.P."/>
            <person name="Proctor M.J."/>
            <person name="Myers R.M."/>
            <person name="Schmutz J."/>
            <person name="Dickson M."/>
            <person name="Grimwood J."/>
            <person name="Cox D.R."/>
            <person name="Olson M.V."/>
            <person name="Kaul R."/>
            <person name="Raymond C."/>
            <person name="Shimizu N."/>
            <person name="Kawasaki K."/>
            <person name="Minoshima S."/>
            <person name="Evans G.A."/>
            <person name="Athanasiou M."/>
            <person name="Schultz R."/>
            <person name="Roe B.A."/>
            <person name="Chen F."/>
            <person name="Pan H."/>
            <person name="Ramser J."/>
            <person name="Lehrach H."/>
            <person name="Reinhardt R."/>
            <person name="McCombie W.R."/>
            <person name="de la Bastide M."/>
            <person name="Dedhia N."/>
            <person name="Blocker H."/>
            <person name="Hornischer K."/>
            <person name="Nordsiek G."/>
            <person name="Agarwala R."/>
            <person name="Aravind L."/>
            <person name="Bailey J.A."/>
            <person name="Bateman A."/>
            <person name="Batzoglou S."/>
            <person name="Birney E."/>
            <person name="Bork P."/>
            <person name="Brown D.G."/>
            <person name="Burge C.B."/>
            <person name="Cerutti L."/>
            <person name="Chen H.C."/>
            <person name="Church D."/>
            <person name="Clamp M."/>
            <person name="Copley R.R."/>
            <person name="Doerks T."/>
            <person name="Eddy S.R."/>
            <person name="Eichler E.E."/>
            <person name="Furey T.S."/>
            <person name="Galagan J."/>
            <person name="Gilbert J.G."/>
            <person name="Harmon C."/>
            <person name="Hayashizaki Y."/>
            <person name="Haussler D."/>
            <person name="Hermjakob H."/>
            <person name="Hokamp K."/>
            <person name="Jang W."/>
            <person name="Johnson L.S."/>
            <person name="Jones T.A."/>
            <person name="Kasif S."/>
            <person name="Kaspryzk A."/>
            <person name="Kennedy S."/>
            <person name="Kent W.J."/>
            <person name="Kitts P."/>
            <person name="Koonin E.V."/>
            <person name="Korf I."/>
            <person name="Kulp D."/>
            <person name="Lancet D."/>
            <person name="Lowe T.M."/>
            <person name="McLysaght A."/>
            <person name="Mikkelsen T."/>
            <person name="Moran J.V."/>
            <person name="Mulder N."/>
            <person name="Pollara V.J."/>
            <person name="Ponting C.P."/>
            <person name="Schuler G."/>
            <person name="Schultz J."/>
            <person name="Slater G."/>
            <person name="Smit A.F."/>
            <person name="Stupka E."/>
            <person name="Szustakowski J."/>
            <person name="Thierry-Mieg D."/>
            <person name="Thierry-Mieg J."/>
            <person name="Wagner L."/>
            <person name="Wallis J."/>
            <person name="Wheeler R."/>
            <person name="Williams A."/>
            <person name="Wolf Y.I."/>
            <person name="Wolfe K.H."/>
            <person name="Yang S.P."/>
            <person name="Yeh R.F."/>
            <person name="Collins F."/>
            <person name="Guyer M.S."/>
            <person name="Peterson J."/>
            <person name="Felsenfeld A."/>
            <person name="Wetterstrand K.A."/>
            <person name="Patrinos A."/>
            <person name="Morgan M.J."/>
            <person name="de Jong P."/>
            <person name="Catanese J.J."/>
            <person name="Osoegawa K."/>
            <person name="Shizuya H."/>
            <person name="Choi S."/>
            <person name="Chen Y.J."/>
        </authorList>
    </citation>
    <scope>NUCLEOTIDE SEQUENCE [LARGE SCALE GENOMIC DNA]</scope>
</reference>
<dbReference type="Ensembl" id="ENST00000689938.1">
    <property type="protein sequence ID" value="ENSP00000510443.1"/>
    <property type="gene ID" value="ENSG00000289490.1"/>
</dbReference>
<reference evidence="1" key="4">
    <citation type="submission" date="2025-08" db="UniProtKB">
        <authorList>
            <consortium name="Ensembl"/>
        </authorList>
    </citation>
    <scope>IDENTIFICATION</scope>
</reference>
<dbReference type="PeptideAtlas" id="A0A8I5KYW3"/>
<keyword evidence="3" id="KW-1267">Proteomics identification</keyword>
<reference evidence="1" key="5">
    <citation type="submission" date="2025-09" db="UniProtKB">
        <authorList>
            <consortium name="Ensembl"/>
        </authorList>
    </citation>
    <scope>IDENTIFICATION</scope>
</reference>
<dbReference type="GeneCards" id="ENSG00000289490"/>
<name>A0A8I5KYW3_HUMAN</name>
<organism evidence="1 2">
    <name type="scientific">Homo sapiens</name>
    <name type="common">Human</name>
    <dbReference type="NCBI Taxonomy" id="9606"/>
    <lineage>
        <taxon>Eukaryota</taxon>
        <taxon>Metazoa</taxon>
        <taxon>Chordata</taxon>
        <taxon>Craniata</taxon>
        <taxon>Vertebrata</taxon>
        <taxon>Euteleostomi</taxon>
        <taxon>Mammalia</taxon>
        <taxon>Eutheria</taxon>
        <taxon>Euarchontoglires</taxon>
        <taxon>Primates</taxon>
        <taxon>Haplorrhini</taxon>
        <taxon>Catarrhini</taxon>
        <taxon>Hominidae</taxon>
        <taxon>Homo</taxon>
    </lineage>
</organism>
<evidence type="ECO:0000313" key="2">
    <source>
        <dbReference type="Proteomes" id="UP000005640"/>
    </source>
</evidence>
<reference evidence="1 2" key="3">
    <citation type="journal article" date="2005" name="Nature">
        <title>Generation and annotation of the DNA sequences of human chromosomes 2 and 4.</title>
        <authorList>
            <person name="Hillier L.W."/>
            <person name="Graves T.A."/>
            <person name="Fulton R.S."/>
            <person name="Fulton L.A."/>
            <person name="Pepin K.H."/>
            <person name="Minx P."/>
            <person name="Wagner-McPherson C."/>
            <person name="Layman D."/>
            <person name="Wylie K."/>
            <person name="Sekhon M."/>
            <person name="Becker M.C."/>
            <person name="Fewell G.A."/>
            <person name="Delehaunty K.D."/>
            <person name="Miner T.L."/>
            <person name="Nash W.E."/>
            <person name="Kremitzki C."/>
            <person name="Oddy L."/>
            <person name="Du H."/>
            <person name="Sun H."/>
            <person name="Bradshaw-Cordum H."/>
            <person name="Ali J."/>
            <person name="Carter J."/>
            <person name="Cordes M."/>
            <person name="Harris A."/>
            <person name="Isak A."/>
            <person name="van Brunt A."/>
            <person name="Nguyen C."/>
            <person name="Du F."/>
            <person name="Courtney L."/>
            <person name="Kalicki J."/>
            <person name="Ozersky P."/>
            <person name="Abbott S."/>
            <person name="Armstrong J."/>
            <person name="Belter E.A."/>
            <person name="Caruso L."/>
            <person name="Cedroni M."/>
            <person name="Cotton M."/>
            <person name="Davidson T."/>
            <person name="Desai A."/>
            <person name="Elliott G."/>
            <person name="Erb T."/>
            <person name="Fronick C."/>
            <person name="Gaige T."/>
            <person name="Haakenson W."/>
            <person name="Haglund K."/>
            <person name="Holmes A."/>
            <person name="Harkins R."/>
            <person name="Kim K."/>
            <person name="Kruchowski S.S."/>
            <person name="Strong C.M."/>
            <person name="Grewal N."/>
            <person name="Goyea E."/>
            <person name="Hou S."/>
            <person name="Levy A."/>
            <person name="Martinka S."/>
            <person name="Mead K."/>
            <person name="McLellan M.D."/>
            <person name="Meyer R."/>
            <person name="Randall-Maher J."/>
            <person name="Tomlinson C."/>
            <person name="Dauphin-Kohlberg S."/>
            <person name="Kozlowicz-Reilly A."/>
            <person name="Shah N."/>
            <person name="Swearengen-Shahid S."/>
            <person name="Snider J."/>
            <person name="Strong J.T."/>
            <person name="Thompson J."/>
            <person name="Yoakum M."/>
            <person name="Leonard S."/>
            <person name="Pearman C."/>
            <person name="Trani L."/>
            <person name="Radionenko M."/>
            <person name="Waligorski J.E."/>
            <person name="Wang C."/>
            <person name="Rock S.M."/>
            <person name="Tin-Wollam A.M."/>
            <person name="Maupin R."/>
            <person name="Latreille P."/>
            <person name="Wendl M.C."/>
            <person name="Yang S.P."/>
            <person name="Pohl C."/>
            <person name="Wallis J.W."/>
            <person name="Spieth J."/>
            <person name="Bieri T.A."/>
            <person name="Berkowicz N."/>
            <person name="Nelson J.O."/>
            <person name="Osborne J."/>
            <person name="Ding L."/>
            <person name="Meyer R."/>
            <person name="Sabo A."/>
            <person name="Shotland Y."/>
            <person name="Sinha P."/>
            <person name="Wohldmann P.E."/>
            <person name="Cook L.L."/>
            <person name="Hickenbotham M.T."/>
            <person name="Eldred J."/>
            <person name="Williams D."/>
            <person name="Jones T.A."/>
            <person name="She X."/>
            <person name="Ciccarelli F.D."/>
            <person name="Izaurralde E."/>
            <person name="Taylor J."/>
            <person name="Schmutz J."/>
            <person name="Myers R.M."/>
            <person name="Cox D.R."/>
            <person name="Huang X."/>
            <person name="McPherson J.D."/>
            <person name="Mardis E.R."/>
            <person name="Clifton S.W."/>
            <person name="Warren W.C."/>
            <person name="Chinwalla A.T."/>
            <person name="Eddy S.R."/>
            <person name="Marra M.A."/>
            <person name="Ovcharenko I."/>
            <person name="Furey T.S."/>
            <person name="Miller W."/>
            <person name="Eichler E.E."/>
            <person name="Bork P."/>
            <person name="Suyama M."/>
            <person name="Torrents D."/>
            <person name="Waterston R.H."/>
            <person name="Wilson R.K."/>
        </authorList>
    </citation>
    <scope>NUCLEOTIDE SEQUENCE [LARGE SCALE GENOMIC DNA]</scope>
</reference>
<accession>A0A8I5KYW3</accession>
<evidence type="ECO:0007829" key="3">
    <source>
        <dbReference type="PeptideAtlas" id="A0A8I5KYW3"/>
    </source>
</evidence>
<evidence type="ECO:0000313" key="1">
    <source>
        <dbReference type="Ensembl" id="ENSP00000510443.1"/>
    </source>
</evidence>
<dbReference type="Proteomes" id="UP000005640">
    <property type="component" value="Chromosome 2"/>
</dbReference>
<dbReference type="GeneTree" id="ENSGT01090000263468"/>
<keyword evidence="2" id="KW-1185">Reference proteome</keyword>
<dbReference type="EMBL" id="AC064836">
    <property type="status" value="NOT_ANNOTATED_CDS"/>
    <property type="molecule type" value="Genomic_DNA"/>
</dbReference>
<proteinExistence type="evidence at protein level"/>
<protein>
    <submittedName>
        <fullName evidence="1">Uncharacterized protein</fullName>
    </submittedName>
</protein>
<sequence length="18" mass="2159">MFSPRPGYFFDIVKLRGK</sequence>